<reference evidence="2" key="2">
    <citation type="journal article" date="2015" name="Fish Shellfish Immunol.">
        <title>Early steps in the European eel (Anguilla anguilla)-Vibrio vulnificus interaction in the gills: Role of the RtxA13 toxin.</title>
        <authorList>
            <person name="Callol A."/>
            <person name="Pajuelo D."/>
            <person name="Ebbesson L."/>
            <person name="Teles M."/>
            <person name="MacKenzie S."/>
            <person name="Amaro C."/>
        </authorList>
    </citation>
    <scope>NUCLEOTIDE SEQUENCE</scope>
</reference>
<reference evidence="2" key="1">
    <citation type="submission" date="2014-11" db="EMBL/GenBank/DDBJ databases">
        <authorList>
            <person name="Amaro Gonzalez C."/>
        </authorList>
    </citation>
    <scope>NUCLEOTIDE SEQUENCE</scope>
</reference>
<proteinExistence type="predicted"/>
<keyword evidence="1" id="KW-0732">Signal</keyword>
<protein>
    <submittedName>
        <fullName evidence="2">Uncharacterized protein</fullName>
    </submittedName>
</protein>
<name>A0A0E9VLQ6_ANGAN</name>
<feature type="chain" id="PRO_5002433787" evidence="1">
    <location>
        <begin position="18"/>
        <end position="52"/>
    </location>
</feature>
<sequence length="52" mass="5883">MWLLLAVKIILPSKFLGVSEKGHSLFRCLGTCDGLAVGSSFRLWSPFFFRYS</sequence>
<organism evidence="2">
    <name type="scientific">Anguilla anguilla</name>
    <name type="common">European freshwater eel</name>
    <name type="synonym">Muraena anguilla</name>
    <dbReference type="NCBI Taxonomy" id="7936"/>
    <lineage>
        <taxon>Eukaryota</taxon>
        <taxon>Metazoa</taxon>
        <taxon>Chordata</taxon>
        <taxon>Craniata</taxon>
        <taxon>Vertebrata</taxon>
        <taxon>Euteleostomi</taxon>
        <taxon>Actinopterygii</taxon>
        <taxon>Neopterygii</taxon>
        <taxon>Teleostei</taxon>
        <taxon>Anguilliformes</taxon>
        <taxon>Anguillidae</taxon>
        <taxon>Anguilla</taxon>
    </lineage>
</organism>
<evidence type="ECO:0000313" key="2">
    <source>
        <dbReference type="EMBL" id="JAH78325.1"/>
    </source>
</evidence>
<accession>A0A0E9VLQ6</accession>
<evidence type="ECO:0000256" key="1">
    <source>
        <dbReference type="SAM" id="SignalP"/>
    </source>
</evidence>
<dbReference type="EMBL" id="GBXM01030252">
    <property type="protein sequence ID" value="JAH78325.1"/>
    <property type="molecule type" value="Transcribed_RNA"/>
</dbReference>
<dbReference type="AlphaFoldDB" id="A0A0E9VLQ6"/>
<feature type="signal peptide" evidence="1">
    <location>
        <begin position="1"/>
        <end position="17"/>
    </location>
</feature>